<comment type="caution">
    <text evidence="2">The sequence shown here is derived from an EMBL/GenBank/DDBJ whole genome shotgun (WGS) entry which is preliminary data.</text>
</comment>
<evidence type="ECO:0000313" key="2">
    <source>
        <dbReference type="EMBL" id="TFY84677.1"/>
    </source>
</evidence>
<name>A0A4Z0AE91_9PSED</name>
<evidence type="ECO:0000313" key="3">
    <source>
        <dbReference type="Proteomes" id="UP000297734"/>
    </source>
</evidence>
<protein>
    <submittedName>
        <fullName evidence="2">Uncharacterized protein</fullName>
    </submittedName>
</protein>
<accession>A0A4Z0AE91</accession>
<keyword evidence="3" id="KW-1185">Reference proteome</keyword>
<proteinExistence type="predicted"/>
<dbReference type="EMBL" id="QUZT01000122">
    <property type="protein sequence ID" value="TFY84677.1"/>
    <property type="molecule type" value="Genomic_DNA"/>
</dbReference>
<feature type="region of interest" description="Disordered" evidence="1">
    <location>
        <begin position="40"/>
        <end position="60"/>
    </location>
</feature>
<evidence type="ECO:0000256" key="1">
    <source>
        <dbReference type="SAM" id="MobiDB-lite"/>
    </source>
</evidence>
<sequence length="60" mass="6252">MDAGFLLIREGPMVPHGVYRVKMWEGLLAKAVNQLADVSADTPQSGASPLPQGISGVAGF</sequence>
<reference evidence="2 3" key="1">
    <citation type="journal article" date="2019" name="Syst. Appl. Microbiol.">
        <title>New species of pathogenic Pseudomonas isolated from citrus in Tunisia: Proposal of Pseudomonas kairouanensis sp. nov. and Pseudomonas nabeulensis sp. nov.</title>
        <authorList>
            <person name="Oueslati M."/>
            <person name="Mulet M."/>
            <person name="Gomila M."/>
            <person name="Berge O."/>
            <person name="Hajlaoui M.R."/>
            <person name="Lalucat J."/>
            <person name="Sadfi-Zouaoui N."/>
            <person name="Garcia-Valdes E."/>
        </authorList>
    </citation>
    <scope>NUCLEOTIDE SEQUENCE [LARGE SCALE GENOMIC DNA]</scope>
    <source>
        <strain evidence="2 3">E10B</strain>
    </source>
</reference>
<gene>
    <name evidence="2" type="ORF">DYL61_30775</name>
</gene>
<dbReference type="AlphaFoldDB" id="A0A4Z0AE91"/>
<organism evidence="2 3">
    <name type="scientific">Pseudomonas nabeulensis</name>
    <dbReference type="NCBI Taxonomy" id="2293833"/>
    <lineage>
        <taxon>Bacteria</taxon>
        <taxon>Pseudomonadati</taxon>
        <taxon>Pseudomonadota</taxon>
        <taxon>Gammaproteobacteria</taxon>
        <taxon>Pseudomonadales</taxon>
        <taxon>Pseudomonadaceae</taxon>
        <taxon>Pseudomonas</taxon>
    </lineage>
</organism>
<dbReference type="Proteomes" id="UP000297734">
    <property type="component" value="Unassembled WGS sequence"/>
</dbReference>